<keyword evidence="3" id="KW-0503">Monooxygenase</keyword>
<dbReference type="GO" id="GO:0008688">
    <property type="term" value="F:3-(3-hydroxyphenyl)propionate hydroxylase activity"/>
    <property type="evidence" value="ECO:0007669"/>
    <property type="project" value="TreeGrafter"/>
</dbReference>
<evidence type="ECO:0000313" key="4">
    <source>
        <dbReference type="Proteomes" id="UP000320876"/>
    </source>
</evidence>
<dbReference type="SUPFAM" id="SSF51905">
    <property type="entry name" value="FAD/NAD(P)-binding domain"/>
    <property type="match status" value="1"/>
</dbReference>
<dbReference type="EMBL" id="VFML01000001">
    <property type="protein sequence ID" value="TQJ01856.1"/>
    <property type="molecule type" value="Genomic_DNA"/>
</dbReference>
<comment type="caution">
    <text evidence="3">The sequence shown here is derived from an EMBL/GenBank/DDBJ whole genome shotgun (WGS) entry which is preliminary data.</text>
</comment>
<dbReference type="Gene3D" id="3.50.50.60">
    <property type="entry name" value="FAD/NAD(P)-binding domain"/>
    <property type="match status" value="1"/>
</dbReference>
<feature type="domain" description="FAD-binding" evidence="2">
    <location>
        <begin position="5"/>
        <end position="345"/>
    </location>
</feature>
<dbReference type="Proteomes" id="UP000320876">
    <property type="component" value="Unassembled WGS sequence"/>
</dbReference>
<dbReference type="AlphaFoldDB" id="A0A542DFL7"/>
<evidence type="ECO:0000256" key="1">
    <source>
        <dbReference type="ARBA" id="ARBA00023002"/>
    </source>
</evidence>
<dbReference type="InterPro" id="IPR002938">
    <property type="entry name" value="FAD-bd"/>
</dbReference>
<keyword evidence="4" id="KW-1185">Reference proteome</keyword>
<dbReference type="InterPro" id="IPR036188">
    <property type="entry name" value="FAD/NAD-bd_sf"/>
</dbReference>
<keyword evidence="1" id="KW-0560">Oxidoreductase</keyword>
<gene>
    <name evidence="3" type="ORF">FB471_1572</name>
</gene>
<protein>
    <submittedName>
        <fullName evidence="3">Pentachlorophenol monooxygenase/3-(3-hydroxy-phenyl)propionate hydroxylase</fullName>
    </submittedName>
</protein>
<dbReference type="InterPro" id="IPR050631">
    <property type="entry name" value="PheA/TfdB_FAD_monoxygenase"/>
</dbReference>
<dbReference type="PANTHER" id="PTHR43476">
    <property type="entry name" value="3-(3-HYDROXY-PHENYL)PROPIONATE/3-HYDROXYCINNAMIC ACID HYDROXYLASE"/>
    <property type="match status" value="1"/>
</dbReference>
<name>A0A542DFL7_AMYCI</name>
<organism evidence="3 4">
    <name type="scientific">Amycolatopsis cihanbeyliensis</name>
    <dbReference type="NCBI Taxonomy" id="1128664"/>
    <lineage>
        <taxon>Bacteria</taxon>
        <taxon>Bacillati</taxon>
        <taxon>Actinomycetota</taxon>
        <taxon>Actinomycetes</taxon>
        <taxon>Pseudonocardiales</taxon>
        <taxon>Pseudonocardiaceae</taxon>
        <taxon>Amycolatopsis</taxon>
    </lineage>
</organism>
<evidence type="ECO:0000313" key="3">
    <source>
        <dbReference type="EMBL" id="TQJ01856.1"/>
    </source>
</evidence>
<dbReference type="Pfam" id="PF21274">
    <property type="entry name" value="Rng_hyd_C"/>
    <property type="match status" value="1"/>
</dbReference>
<dbReference type="PANTHER" id="PTHR43476:SF3">
    <property type="entry name" value="FAD-BINDING MONOOXYGENASE"/>
    <property type="match status" value="1"/>
</dbReference>
<dbReference type="Pfam" id="PF01494">
    <property type="entry name" value="FAD_binding_3"/>
    <property type="match status" value="1"/>
</dbReference>
<evidence type="ECO:0000259" key="2">
    <source>
        <dbReference type="Pfam" id="PF01494"/>
    </source>
</evidence>
<dbReference type="GO" id="GO:0019622">
    <property type="term" value="P:3-(3-hydroxy)phenylpropionate catabolic process"/>
    <property type="evidence" value="ECO:0007669"/>
    <property type="project" value="TreeGrafter"/>
</dbReference>
<dbReference type="GO" id="GO:0071949">
    <property type="term" value="F:FAD binding"/>
    <property type="evidence" value="ECO:0007669"/>
    <property type="project" value="InterPro"/>
</dbReference>
<sequence length="531" mass="57166">MQPNARVAVLGAGPVGQTTALLLARWGVPTVVLDQRPERDLVGSRAICQQRDVLDIWDAVGAGERIAAEGVTWLTARTFYRDRELFAYDLPDPGRSPFPPFVNLSQARTEEILDERIAAEPLIELRWDHRVTGITQDSGGVRLDCATAGGRRTVTADYAVACAGARAEDLRRMLGVSFPGQSFDDLFLICDIRADLPGFATERRFHFDPSWNPGRQVLIHPCPGSSYRIDWQVPPGYDLAAEEAAGALDRRIRTVIGERDYHVLWRSVYRFHERLADRMRVGRVLLAGDCAHLVAPFGARGLNSGVQDAENAAWKLAFVLSGRAGEELLESYHTERHAAAVENIDVTSSTMRFLVPGDEADRARRESILDSAVGDPAVRSEVDSGRLAEPFWYAGSPLTTPSTARPCTGRPARGTAPVVAPGVLVPDVAVSVDGAPSRLRSLARDGFLLLAAGGTAAAAAAAVPARGTPTRVLRIEEIDAAGELAAALSPAPGEVWVLRPDAHIAAVLAEPTTEEIATALRRCLGRGPGPL</sequence>
<dbReference type="Gene3D" id="3.30.70.2450">
    <property type="match status" value="1"/>
</dbReference>
<proteinExistence type="predicted"/>
<dbReference type="PRINTS" id="PR00420">
    <property type="entry name" value="RNGMNOXGNASE"/>
</dbReference>
<dbReference type="NCBIfam" id="NF006002">
    <property type="entry name" value="PRK08132.1"/>
    <property type="match status" value="1"/>
</dbReference>
<reference evidence="3 4" key="1">
    <citation type="submission" date="2019-06" db="EMBL/GenBank/DDBJ databases">
        <title>Sequencing the genomes of 1000 actinobacteria strains.</title>
        <authorList>
            <person name="Klenk H.-P."/>
        </authorList>
    </citation>
    <scope>NUCLEOTIDE SEQUENCE [LARGE SCALE GENOMIC DNA]</scope>
    <source>
        <strain evidence="3 4">DSM 45679</strain>
    </source>
</reference>
<dbReference type="Gene3D" id="3.40.30.120">
    <property type="match status" value="1"/>
</dbReference>
<accession>A0A542DFL7</accession>